<keyword evidence="23" id="KW-1185">Reference proteome</keyword>
<dbReference type="SUPFAM" id="SSF47384">
    <property type="entry name" value="Homodimeric domain of signal transducing histidine kinase"/>
    <property type="match status" value="1"/>
</dbReference>
<evidence type="ECO:0000256" key="11">
    <source>
        <dbReference type="ARBA" id="ARBA00022840"/>
    </source>
</evidence>
<keyword evidence="10" id="KW-0418">Kinase</keyword>
<evidence type="ECO:0000256" key="14">
    <source>
        <dbReference type="ARBA" id="ARBA00023136"/>
    </source>
</evidence>
<dbReference type="SMART" id="SM00448">
    <property type="entry name" value="REC"/>
    <property type="match status" value="1"/>
</dbReference>
<dbReference type="SUPFAM" id="SSF52172">
    <property type="entry name" value="CheY-like"/>
    <property type="match status" value="2"/>
</dbReference>
<evidence type="ECO:0000256" key="19">
    <source>
        <dbReference type="SAM" id="Phobius"/>
    </source>
</evidence>
<feature type="modified residue" description="4-aspartylphosphate" evidence="16">
    <location>
        <position position="1240"/>
    </location>
</feature>
<dbReference type="OrthoDB" id="60033at2759"/>
<evidence type="ECO:0000256" key="15">
    <source>
        <dbReference type="HAMAP-Rule" id="MF_03187"/>
    </source>
</evidence>
<organism evidence="22 23">
    <name type="scientific">Magnusiomyces paraingens</name>
    <dbReference type="NCBI Taxonomy" id="2606893"/>
    <lineage>
        <taxon>Eukaryota</taxon>
        <taxon>Fungi</taxon>
        <taxon>Dikarya</taxon>
        <taxon>Ascomycota</taxon>
        <taxon>Saccharomycotina</taxon>
        <taxon>Dipodascomycetes</taxon>
        <taxon>Dipodascales</taxon>
        <taxon>Dipodascaceae</taxon>
        <taxon>Magnusiomyces</taxon>
    </lineage>
</organism>
<evidence type="ECO:0000313" key="22">
    <source>
        <dbReference type="EMBL" id="VVT55853.1"/>
    </source>
</evidence>
<dbReference type="GO" id="GO:0005737">
    <property type="term" value="C:cytoplasm"/>
    <property type="evidence" value="ECO:0007669"/>
    <property type="project" value="UniProtKB-SubCell"/>
</dbReference>
<dbReference type="Pfam" id="PF00072">
    <property type="entry name" value="Response_reg"/>
    <property type="match status" value="1"/>
</dbReference>
<evidence type="ECO:0000313" key="23">
    <source>
        <dbReference type="Proteomes" id="UP000398389"/>
    </source>
</evidence>
<dbReference type="InterPro" id="IPR005467">
    <property type="entry name" value="His_kinase_dom"/>
</dbReference>
<dbReference type="GO" id="GO:0016020">
    <property type="term" value="C:membrane"/>
    <property type="evidence" value="ECO:0007669"/>
    <property type="project" value="UniProtKB-SubCell"/>
</dbReference>
<dbReference type="EMBL" id="CABVLU010000003">
    <property type="protein sequence ID" value="VVT55853.1"/>
    <property type="molecule type" value="Genomic_DNA"/>
</dbReference>
<accession>A0A5E8BWL4</accession>
<keyword evidence="7 15" id="KW-0808">Transferase</keyword>
<dbReference type="EC" id="2.1.1.-" evidence="15"/>
<keyword evidence="14 19" id="KW-0472">Membrane</keyword>
<feature type="region of interest" description="Disordered" evidence="18">
    <location>
        <begin position="875"/>
        <end position="902"/>
    </location>
</feature>
<dbReference type="Gene3D" id="3.30.565.10">
    <property type="entry name" value="Histidine kinase-like ATPase, C-terminal domain"/>
    <property type="match status" value="1"/>
</dbReference>
<dbReference type="PANTHER" id="PTHR43719">
    <property type="entry name" value="TWO-COMPONENT HISTIDINE KINASE"/>
    <property type="match status" value="1"/>
</dbReference>
<keyword evidence="11" id="KW-0067">ATP-binding</keyword>
<evidence type="ECO:0000256" key="12">
    <source>
        <dbReference type="ARBA" id="ARBA00022989"/>
    </source>
</evidence>
<dbReference type="CDD" id="cd00082">
    <property type="entry name" value="HisKA"/>
    <property type="match status" value="1"/>
</dbReference>
<keyword evidence="4 15" id="KW-0963">Cytoplasm</keyword>
<dbReference type="PROSITE" id="PS50109">
    <property type="entry name" value="HIS_KIN"/>
    <property type="match status" value="1"/>
</dbReference>
<dbReference type="InterPro" id="IPR041370">
    <property type="entry name" value="Mlase_EEF1AKMT1/ZCCHC4"/>
</dbReference>
<comment type="similarity">
    <text evidence="15">Belongs to the class I-like SAM-binding methyltransferase superfamily. EFM5 family.</text>
</comment>
<proteinExistence type="inferred from homology"/>
<dbReference type="InterPro" id="IPR004358">
    <property type="entry name" value="Sig_transdc_His_kin-like_C"/>
</dbReference>
<dbReference type="Pfam" id="PF10237">
    <property type="entry name" value="N6-adenineMlase"/>
    <property type="match status" value="1"/>
</dbReference>
<evidence type="ECO:0000259" key="21">
    <source>
        <dbReference type="PROSITE" id="PS50110"/>
    </source>
</evidence>
<keyword evidence="12 19" id="KW-1133">Transmembrane helix</keyword>
<evidence type="ECO:0000256" key="13">
    <source>
        <dbReference type="ARBA" id="ARBA00023012"/>
    </source>
</evidence>
<feature type="compositionally biased region" description="Low complexity" evidence="18">
    <location>
        <begin position="883"/>
        <end position="899"/>
    </location>
</feature>
<dbReference type="SMART" id="SM00387">
    <property type="entry name" value="HATPase_c"/>
    <property type="match status" value="1"/>
</dbReference>
<dbReference type="Gene3D" id="6.10.340.10">
    <property type="match status" value="1"/>
</dbReference>
<dbReference type="GO" id="GO:0000155">
    <property type="term" value="F:phosphorelay sensor kinase activity"/>
    <property type="evidence" value="ECO:0007669"/>
    <property type="project" value="InterPro"/>
</dbReference>
<evidence type="ECO:0000256" key="17">
    <source>
        <dbReference type="SAM" id="Coils"/>
    </source>
</evidence>
<dbReference type="CDD" id="cd17546">
    <property type="entry name" value="REC_hyHK_CKI1_RcsC-like"/>
    <property type="match status" value="1"/>
</dbReference>
<dbReference type="GO" id="GO:0032259">
    <property type="term" value="P:methylation"/>
    <property type="evidence" value="ECO:0007669"/>
    <property type="project" value="UniProtKB-KW"/>
</dbReference>
<evidence type="ECO:0000256" key="5">
    <source>
        <dbReference type="ARBA" id="ARBA00022553"/>
    </source>
</evidence>
<keyword evidence="13" id="KW-0902">Two-component regulatory system</keyword>
<dbReference type="PRINTS" id="PR00344">
    <property type="entry name" value="BCTRLSENSOR"/>
</dbReference>
<dbReference type="FunFam" id="1.10.287.130:FF:000004">
    <property type="entry name" value="Ethylene receptor 1"/>
    <property type="match status" value="1"/>
</dbReference>
<feature type="domain" description="Histidine kinase" evidence="20">
    <location>
        <begin position="733"/>
        <end position="988"/>
    </location>
</feature>
<keyword evidence="8 19" id="KW-0812">Transmembrane</keyword>
<evidence type="ECO:0000256" key="8">
    <source>
        <dbReference type="ARBA" id="ARBA00022692"/>
    </source>
</evidence>
<dbReference type="InterPro" id="IPR003594">
    <property type="entry name" value="HATPase_dom"/>
</dbReference>
<dbReference type="GO" id="GO:0016279">
    <property type="term" value="F:protein-lysine N-methyltransferase activity"/>
    <property type="evidence" value="ECO:0007669"/>
    <property type="project" value="UniProtKB-UniRule"/>
</dbReference>
<evidence type="ECO:0000256" key="16">
    <source>
        <dbReference type="PROSITE-ProRule" id="PRU00169"/>
    </source>
</evidence>
<evidence type="ECO:0000256" key="4">
    <source>
        <dbReference type="ARBA" id="ARBA00022490"/>
    </source>
</evidence>
<gene>
    <name evidence="15" type="primary">EFM5</name>
    <name evidence="22" type="ORF">SAPINGB_P004771</name>
</gene>
<dbReference type="InterPro" id="IPR050956">
    <property type="entry name" value="2C_system_His_kinase"/>
</dbReference>
<dbReference type="GO" id="GO:0005524">
    <property type="term" value="F:ATP binding"/>
    <property type="evidence" value="ECO:0007669"/>
    <property type="project" value="UniProtKB-KW"/>
</dbReference>
<dbReference type="InterPro" id="IPR003661">
    <property type="entry name" value="HisK_dim/P_dom"/>
</dbReference>
<protein>
    <recommendedName>
        <fullName evidence="15">Protein-lysine N-methyltransferase EFM5</fullName>
        <ecNumber evidence="15">2.1.1.-</ecNumber>
    </recommendedName>
    <alternativeName>
        <fullName evidence="15">Elongation factor methyltransferase 5</fullName>
    </alternativeName>
</protein>
<evidence type="ECO:0000256" key="1">
    <source>
        <dbReference type="ARBA" id="ARBA00000085"/>
    </source>
</evidence>
<dbReference type="InterPro" id="IPR019369">
    <property type="entry name" value="Efm5/EEF1AKMT1"/>
</dbReference>
<dbReference type="GO" id="GO:0003676">
    <property type="term" value="F:nucleic acid binding"/>
    <property type="evidence" value="ECO:0007669"/>
    <property type="project" value="InterPro"/>
</dbReference>
<comment type="function">
    <text evidence="15">S-adenosyl-L-methionine-dependent protein-lysine N-methyltransferase that trimethylates elongation factor 1-alpha at 'Lys-79'.</text>
</comment>
<evidence type="ECO:0000256" key="9">
    <source>
        <dbReference type="ARBA" id="ARBA00022741"/>
    </source>
</evidence>
<dbReference type="InterPro" id="IPR036890">
    <property type="entry name" value="HATPase_C_sf"/>
</dbReference>
<dbReference type="InterPro" id="IPR001789">
    <property type="entry name" value="Sig_transdc_resp-reg_receiver"/>
</dbReference>
<dbReference type="Gene3D" id="1.10.287.130">
    <property type="match status" value="1"/>
</dbReference>
<sequence>MSDLNLDSDDEPIGLSAATLAALQEFRDEEKERQEKFDKLYRDSENRFEEKEDATDVTDKNIEDFEEDWNLSQFWYSKETADTLAKEALMAIDVDLEDLNKGQITKKLAIISAPSVYSAILGILKAIKEKSEQNVSARVDTILKSIYLLEFDPRFRYLTISPEYFILYDYSKPLSIPKELKGTIDAVVVDPPFLSDECHTKTALTARYLQSQDTSNNNSKVIVCTGERVSEIILKVYPGTHITDFFPQHSKGLSNEFRSLCALGALAVATSVVNHSTVLNLRSDRLKVVAQLKAAQVSQVLSLLLGDLIVLSSRNFIHTLLTNYYTGEQVNNVNEVDFQMLLKTTDNSIAGAIYSYNTSLVIYKTNNDTLPQSVTLPALLFPLNNTGSSSDVNSLNNGNSIIRGPRMVNNSFYLSITRALNTQSSDGQIVSGSILGYLTIVSKATGLLNVVTTSDLEDGSRLSLIKLGVNGTRSTIDKSTLTNLNYTYVTPSLMCITCYNYQFPLAIGTPEYLALVNGTSGAFINYEIPQYGMVSTGYAPVSTFWQIWGVVVFQPHKYVYGPIRTIQKISIISVFSIGAGVCVLTLLLSGWVLRPITRLQAATEQSYGDSHHSRGFWHFFKNLFLGLLKLKRPTKSKPEFREKFTSGNSFSHNYKGRFQEDVPEFRLPEKIVTRKYIRDELTELTETFNEMTIELRKQYKNLEERVQQRTKEIKTAKSLAETANEAKSLFIANITHELRTPLNGILGMAAVAMEENEAQSVRESLKVIFKSGELLLRLLTDLLSFSKSEVDNMKLEIKGFSISEIISQLHAIFDESSKVARINFSIVMNSDWLLKYEVDGDINRILQVVINLVSNSLKFTPSGGFVKVIISAGKNDDSDRNASESSSNKEFSDSSSNSETNEDYYVTSGKTVVSFVVCDSGSGIAPHLQSRVFEPFVQGEIGAKETRSGAGLGLSICRHLATLMDGTIDLKSEVGNGSCFTFRVPMKYSLISSNHDDSDTERSSNQQMSLDYGLSDIKPFIMETNNKSSSTDGKNQFEVPQPPSLKVSSLVSPYIEASVKIEENKESKSVYNNTVNGIPEIISSPHCPMVSSVSVCVDPIKISYSGVYSGSHVNNSSVSNMNSQHSKKTLDPKICDDLHVLIAEDNRVNQEVMVKMLHLEGIKNVDVANDGIEAVSAVEKCRPIDGPSVMNLQSQVTNKNQIFEEDLSSVQSHSSQTIETEKQNPLKDWKTKEFDIIFMDIQMPNMDGIQATKQIRNILGYKGPIIAVSAYTDKSNVDKCLESGVNDFLGKPLRRQQLHSMLEILVQKKLKNYQ</sequence>
<evidence type="ECO:0000256" key="18">
    <source>
        <dbReference type="SAM" id="MobiDB-lite"/>
    </source>
</evidence>
<dbReference type="Proteomes" id="UP000398389">
    <property type="component" value="Unassembled WGS sequence"/>
</dbReference>
<dbReference type="InterPro" id="IPR036097">
    <property type="entry name" value="HisK_dim/P_sf"/>
</dbReference>
<dbReference type="PROSITE" id="PS50110">
    <property type="entry name" value="RESPONSE_REGULATORY"/>
    <property type="match status" value="1"/>
</dbReference>
<keyword evidence="9" id="KW-0547">Nucleotide-binding</keyword>
<evidence type="ECO:0000259" key="20">
    <source>
        <dbReference type="PROSITE" id="PS50109"/>
    </source>
</evidence>
<dbReference type="InterPro" id="IPR011006">
    <property type="entry name" value="CheY-like_superfamily"/>
</dbReference>
<evidence type="ECO:0000256" key="2">
    <source>
        <dbReference type="ARBA" id="ARBA00004370"/>
    </source>
</evidence>
<dbReference type="SUPFAM" id="SSF55874">
    <property type="entry name" value="ATPase domain of HSP90 chaperone/DNA topoisomerase II/histidine kinase"/>
    <property type="match status" value="1"/>
</dbReference>
<dbReference type="GO" id="GO:0006950">
    <property type="term" value="P:response to stress"/>
    <property type="evidence" value="ECO:0007669"/>
    <property type="project" value="UniProtKB-ARBA"/>
</dbReference>
<evidence type="ECO:0000256" key="10">
    <source>
        <dbReference type="ARBA" id="ARBA00022777"/>
    </source>
</evidence>
<dbReference type="Pfam" id="PF02518">
    <property type="entry name" value="HATPase_c"/>
    <property type="match status" value="1"/>
</dbReference>
<dbReference type="PANTHER" id="PTHR43719:SF34">
    <property type="entry name" value="TWO-COMPONENT SYSTEM PROTEIN B"/>
    <property type="match status" value="1"/>
</dbReference>
<feature type="transmembrane region" description="Helical" evidence="19">
    <location>
        <begin position="571"/>
        <end position="593"/>
    </location>
</feature>
<dbReference type="Pfam" id="PF00512">
    <property type="entry name" value="HisKA"/>
    <property type="match status" value="1"/>
</dbReference>
<reference evidence="22 23" key="1">
    <citation type="submission" date="2019-09" db="EMBL/GenBank/DDBJ databases">
        <authorList>
            <person name="Brejova B."/>
        </authorList>
    </citation>
    <scope>NUCLEOTIDE SEQUENCE [LARGE SCALE GENOMIC DNA]</scope>
</reference>
<feature type="coiled-coil region" evidence="17">
    <location>
        <begin position="692"/>
        <end position="719"/>
    </location>
</feature>
<dbReference type="HAMAP" id="MF_03187">
    <property type="entry name" value="Methyltr_EFM5"/>
    <property type="match status" value="1"/>
</dbReference>
<evidence type="ECO:0000256" key="7">
    <source>
        <dbReference type="ARBA" id="ARBA00022679"/>
    </source>
</evidence>
<comment type="subcellular location">
    <subcellularLocation>
        <location evidence="3 15">Cytoplasm</location>
    </subcellularLocation>
    <subcellularLocation>
        <location evidence="2">Membrane</location>
    </subcellularLocation>
</comment>
<evidence type="ECO:0000256" key="6">
    <source>
        <dbReference type="ARBA" id="ARBA00022603"/>
    </source>
</evidence>
<keyword evidence="6 15" id="KW-0489">Methyltransferase</keyword>
<comment type="catalytic activity">
    <reaction evidence="1">
        <text>ATP + protein L-histidine = ADP + protein N-phospho-L-histidine.</text>
        <dbReference type="EC" id="2.7.13.3"/>
    </reaction>
</comment>
<evidence type="ECO:0000256" key="3">
    <source>
        <dbReference type="ARBA" id="ARBA00004496"/>
    </source>
</evidence>
<dbReference type="Gene3D" id="3.40.50.2300">
    <property type="match status" value="1"/>
</dbReference>
<feature type="domain" description="Response regulatory" evidence="21">
    <location>
        <begin position="1139"/>
        <end position="1306"/>
    </location>
</feature>
<dbReference type="SMART" id="SM00388">
    <property type="entry name" value="HisKA"/>
    <property type="match status" value="1"/>
</dbReference>
<dbReference type="InterPro" id="IPR002052">
    <property type="entry name" value="DNA_methylase_N6_adenine_CS"/>
</dbReference>
<keyword evidence="17" id="KW-0175">Coiled coil</keyword>
<keyword evidence="5 16" id="KW-0597">Phosphoprotein</keyword>
<name>A0A5E8BWL4_9ASCO</name>
<dbReference type="PROSITE" id="PS00092">
    <property type="entry name" value="N6_MTASE"/>
    <property type="match status" value="1"/>
</dbReference>